<dbReference type="Proteomes" id="UP000285060">
    <property type="component" value="Unassembled WGS sequence"/>
</dbReference>
<dbReference type="PANTHER" id="PTHR48051:SF1">
    <property type="entry name" value="RAS SUPPRESSOR PROTEIN 1"/>
    <property type="match status" value="1"/>
</dbReference>
<proteinExistence type="predicted"/>
<dbReference type="SUPFAM" id="SSF52058">
    <property type="entry name" value="L domain-like"/>
    <property type="match status" value="1"/>
</dbReference>
<keyword evidence="2" id="KW-0677">Repeat</keyword>
<gene>
    <name evidence="4" type="ORF">DYB32_000170</name>
</gene>
<protein>
    <submittedName>
        <fullName evidence="4">Uncharacterized protein</fullName>
    </submittedName>
</protein>
<dbReference type="PROSITE" id="PS51450">
    <property type="entry name" value="LRR"/>
    <property type="match status" value="1"/>
</dbReference>
<dbReference type="InterPro" id="IPR001611">
    <property type="entry name" value="Leu-rich_rpt"/>
</dbReference>
<evidence type="ECO:0000313" key="5">
    <source>
        <dbReference type="Proteomes" id="UP000285060"/>
    </source>
</evidence>
<dbReference type="EMBL" id="QUSY01000003">
    <property type="protein sequence ID" value="RHY35366.1"/>
    <property type="molecule type" value="Genomic_DNA"/>
</dbReference>
<dbReference type="InterPro" id="IPR050216">
    <property type="entry name" value="LRR_domain-containing"/>
</dbReference>
<keyword evidence="5" id="KW-1185">Reference proteome</keyword>
<evidence type="ECO:0000256" key="1">
    <source>
        <dbReference type="ARBA" id="ARBA00022614"/>
    </source>
</evidence>
<name>A0A3R6YH75_9STRA</name>
<evidence type="ECO:0000256" key="3">
    <source>
        <dbReference type="SAM" id="Coils"/>
    </source>
</evidence>
<comment type="caution">
    <text evidence="4">The sequence shown here is derived from an EMBL/GenBank/DDBJ whole genome shotgun (WGS) entry which is preliminary data.</text>
</comment>
<sequence length="265" mass="30425">MINLSHGTWARLDDVIWSQGDRLLHLNVEANQLVELPPAVGNLALLRILNVAHNKIKTIPEEIGQCAQLLELNAQHNFIKAVPRGDDDVLVEKLILSYNNLKTLPKEMHKLQDMHTIDVRFNQLTSLPHTLSECPMLTTLACEGNSELAQIPESLRDNSRLVLWILQRLRGMLFDRRRALVSCRPVRVEHAAEIKYITDINNNLEEAARLADEEKLKLKDEILRLERDKQVLWDERPVHYLKLKRHIKHAAATTMKTTSEVCAVM</sequence>
<keyword evidence="3" id="KW-0175">Coiled coil</keyword>
<evidence type="ECO:0000256" key="2">
    <source>
        <dbReference type="ARBA" id="ARBA00022737"/>
    </source>
</evidence>
<accession>A0A3R6YH75</accession>
<dbReference type="InterPro" id="IPR032675">
    <property type="entry name" value="LRR_dom_sf"/>
</dbReference>
<dbReference type="SMART" id="SM00364">
    <property type="entry name" value="LRR_BAC"/>
    <property type="match status" value="5"/>
</dbReference>
<dbReference type="AlphaFoldDB" id="A0A3R6YH75"/>
<dbReference type="Pfam" id="PF13855">
    <property type="entry name" value="LRR_8"/>
    <property type="match status" value="1"/>
</dbReference>
<keyword evidence="1" id="KW-0433">Leucine-rich repeat</keyword>
<dbReference type="SMART" id="SM00369">
    <property type="entry name" value="LRR_TYP"/>
    <property type="match status" value="2"/>
</dbReference>
<reference evidence="4 5" key="1">
    <citation type="submission" date="2018-08" db="EMBL/GenBank/DDBJ databases">
        <title>Aphanomyces genome sequencing and annotation.</title>
        <authorList>
            <person name="Minardi D."/>
            <person name="Oidtmann B."/>
            <person name="Van Der Giezen M."/>
            <person name="Studholme D.J."/>
        </authorList>
    </citation>
    <scope>NUCLEOTIDE SEQUENCE [LARGE SCALE GENOMIC DNA]</scope>
    <source>
        <strain evidence="4 5">NJM0002</strain>
    </source>
</reference>
<dbReference type="PANTHER" id="PTHR48051">
    <property type="match status" value="1"/>
</dbReference>
<organism evidence="4 5">
    <name type="scientific">Aphanomyces invadans</name>
    <dbReference type="NCBI Taxonomy" id="157072"/>
    <lineage>
        <taxon>Eukaryota</taxon>
        <taxon>Sar</taxon>
        <taxon>Stramenopiles</taxon>
        <taxon>Oomycota</taxon>
        <taxon>Saprolegniomycetes</taxon>
        <taxon>Saprolegniales</taxon>
        <taxon>Verrucalvaceae</taxon>
        <taxon>Aphanomyces</taxon>
    </lineage>
</organism>
<dbReference type="GO" id="GO:0005737">
    <property type="term" value="C:cytoplasm"/>
    <property type="evidence" value="ECO:0007669"/>
    <property type="project" value="TreeGrafter"/>
</dbReference>
<dbReference type="VEuPathDB" id="FungiDB:H310_13085"/>
<dbReference type="Gene3D" id="3.80.10.10">
    <property type="entry name" value="Ribonuclease Inhibitor"/>
    <property type="match status" value="1"/>
</dbReference>
<dbReference type="InterPro" id="IPR003591">
    <property type="entry name" value="Leu-rich_rpt_typical-subtyp"/>
</dbReference>
<feature type="coiled-coil region" evidence="3">
    <location>
        <begin position="197"/>
        <end position="228"/>
    </location>
</feature>
<evidence type="ECO:0000313" key="4">
    <source>
        <dbReference type="EMBL" id="RHY35366.1"/>
    </source>
</evidence>